<protein>
    <submittedName>
        <fullName evidence="2">CDP-alcohol phosphatidyltransferase</fullName>
    </submittedName>
</protein>
<keyword evidence="1" id="KW-1133">Transmembrane helix</keyword>
<feature type="transmembrane region" description="Helical" evidence="1">
    <location>
        <begin position="151"/>
        <end position="175"/>
    </location>
</feature>
<feature type="transmembrane region" description="Helical" evidence="1">
    <location>
        <begin position="219"/>
        <end position="239"/>
    </location>
</feature>
<evidence type="ECO:0000313" key="3">
    <source>
        <dbReference type="Proteomes" id="UP000245802"/>
    </source>
</evidence>
<dbReference type="Proteomes" id="UP000245802">
    <property type="component" value="Chromosome"/>
</dbReference>
<dbReference type="KEGG" id="gog:C1280_04865"/>
<keyword evidence="3" id="KW-1185">Reference proteome</keyword>
<feature type="transmembrane region" description="Helical" evidence="1">
    <location>
        <begin position="187"/>
        <end position="207"/>
    </location>
</feature>
<keyword evidence="2" id="KW-0808">Transferase</keyword>
<feature type="transmembrane region" description="Helical" evidence="1">
    <location>
        <begin position="113"/>
        <end position="131"/>
    </location>
</feature>
<dbReference type="GO" id="GO:0016740">
    <property type="term" value="F:transferase activity"/>
    <property type="evidence" value="ECO:0007669"/>
    <property type="project" value="UniProtKB-KW"/>
</dbReference>
<evidence type="ECO:0000256" key="1">
    <source>
        <dbReference type="SAM" id="Phobius"/>
    </source>
</evidence>
<dbReference type="AlphaFoldDB" id="A0A2Z3GY38"/>
<sequence length="247" mass="26489">MNPTSAVSPARKCLGWAVHAYTASGLILAAWIAALLLQPDRTADTYRMCFLLMLVAVVVDATDGTLARAVRIREAVPGFDGRRLDDLVDFLLYTCLPLVLIDRAGLLPEGYRAVLVAALVASAYGFCQADIKTVDGAFLGFPSYWNIVAFYLYALPVTGTWAVALIAVLAALTFVPSRYAYPTQPGLGNRVLLALSVPWALLLLAVLASDWGDGPPRVLVGASLLYPALYLGSAWVLSLRRGTARTS</sequence>
<dbReference type="InterPro" id="IPR043130">
    <property type="entry name" value="CDP-OH_PTrfase_TM_dom"/>
</dbReference>
<dbReference type="Gene3D" id="1.20.120.1760">
    <property type="match status" value="1"/>
</dbReference>
<gene>
    <name evidence="2" type="ORF">C1280_04865</name>
</gene>
<organism evidence="2 3">
    <name type="scientific">Gemmata obscuriglobus</name>
    <dbReference type="NCBI Taxonomy" id="114"/>
    <lineage>
        <taxon>Bacteria</taxon>
        <taxon>Pseudomonadati</taxon>
        <taxon>Planctomycetota</taxon>
        <taxon>Planctomycetia</taxon>
        <taxon>Gemmatales</taxon>
        <taxon>Gemmataceae</taxon>
        <taxon>Gemmata</taxon>
    </lineage>
</organism>
<feature type="transmembrane region" description="Helical" evidence="1">
    <location>
        <begin position="90"/>
        <end position="106"/>
    </location>
</feature>
<dbReference type="EMBL" id="CP025958">
    <property type="protein sequence ID" value="AWM36417.1"/>
    <property type="molecule type" value="Genomic_DNA"/>
</dbReference>
<dbReference type="OrthoDB" id="350520at2"/>
<feature type="transmembrane region" description="Helical" evidence="1">
    <location>
        <begin position="49"/>
        <end position="70"/>
    </location>
</feature>
<name>A0A2Z3GY38_9BACT</name>
<keyword evidence="1" id="KW-0472">Membrane</keyword>
<proteinExistence type="predicted"/>
<dbReference type="RefSeq" id="WP_050790375.1">
    <property type="nucleotide sequence ID" value="NZ_CP025958.1"/>
</dbReference>
<feature type="transmembrane region" description="Helical" evidence="1">
    <location>
        <begin position="16"/>
        <end position="37"/>
    </location>
</feature>
<accession>A0A2Z3GY38</accession>
<keyword evidence="1" id="KW-0812">Transmembrane</keyword>
<evidence type="ECO:0000313" key="2">
    <source>
        <dbReference type="EMBL" id="AWM36417.1"/>
    </source>
</evidence>
<reference evidence="2 3" key="1">
    <citation type="submission" date="2018-01" db="EMBL/GenBank/DDBJ databases">
        <title>G. obscuriglobus.</title>
        <authorList>
            <person name="Franke J."/>
            <person name="Blomberg W."/>
            <person name="Selmecki A."/>
        </authorList>
    </citation>
    <scope>NUCLEOTIDE SEQUENCE [LARGE SCALE GENOMIC DNA]</scope>
    <source>
        <strain evidence="2 3">DSM 5831</strain>
    </source>
</reference>